<dbReference type="OrthoDB" id="4350430at2"/>
<evidence type="ECO:0000313" key="2">
    <source>
        <dbReference type="EMBL" id="MQS17017.1"/>
    </source>
</evidence>
<dbReference type="InterPro" id="IPR011990">
    <property type="entry name" value="TPR-like_helical_dom_sf"/>
</dbReference>
<keyword evidence="3" id="KW-1185">Reference proteome</keyword>
<feature type="region of interest" description="Disordered" evidence="1">
    <location>
        <begin position="71"/>
        <end position="135"/>
    </location>
</feature>
<proteinExistence type="predicted"/>
<sequence length="135" mass="14556">MNGRRSPSHPGGRPANFRRLREQGLLSDALALYRPTAEKEHLPSMEDTAAILEQTGPTDEALAWYERAAMKGAPRARKEARRLRRAARAAQASMAEQEAAAVQKPKASQGAAADPPSPSELARTHERNGRPAGGP</sequence>
<name>A0A6N7L2Q4_9ACTN</name>
<dbReference type="Gene3D" id="1.25.40.10">
    <property type="entry name" value="Tetratricopeptide repeat domain"/>
    <property type="match status" value="1"/>
</dbReference>
<dbReference type="EMBL" id="WBOF01000003">
    <property type="protein sequence ID" value="MQS17017.1"/>
    <property type="molecule type" value="Genomic_DNA"/>
</dbReference>
<accession>A0A6N7L2Q4</accession>
<dbReference type="AlphaFoldDB" id="A0A6N7L2Q4"/>
<feature type="compositionally biased region" description="Basic residues" evidence="1">
    <location>
        <begin position="74"/>
        <end position="87"/>
    </location>
</feature>
<protein>
    <recommendedName>
        <fullName evidence="4">Tetratricopeptide repeat protein</fullName>
    </recommendedName>
</protein>
<dbReference type="RefSeq" id="WP_153468880.1">
    <property type="nucleotide sequence ID" value="NZ_WBOF01000003.1"/>
</dbReference>
<gene>
    <name evidence="2" type="ORF">F7Q99_33720</name>
</gene>
<organism evidence="2 3">
    <name type="scientific">Streptomyces kaniharaensis</name>
    <dbReference type="NCBI Taxonomy" id="212423"/>
    <lineage>
        <taxon>Bacteria</taxon>
        <taxon>Bacillati</taxon>
        <taxon>Actinomycetota</taxon>
        <taxon>Actinomycetes</taxon>
        <taxon>Kitasatosporales</taxon>
        <taxon>Streptomycetaceae</taxon>
        <taxon>Streptomyces</taxon>
    </lineage>
</organism>
<reference evidence="2 3" key="1">
    <citation type="submission" date="2019-09" db="EMBL/GenBank/DDBJ databases">
        <title>Genome Sequences of Streptomyces kaniharaensis ATCC 21070.</title>
        <authorList>
            <person name="Zhu W."/>
            <person name="De Crecy-Lagard V."/>
            <person name="Richards N.G."/>
        </authorList>
    </citation>
    <scope>NUCLEOTIDE SEQUENCE [LARGE SCALE GENOMIC DNA]</scope>
    <source>
        <strain evidence="2 3">SF-557</strain>
    </source>
</reference>
<evidence type="ECO:0000313" key="3">
    <source>
        <dbReference type="Proteomes" id="UP000450000"/>
    </source>
</evidence>
<comment type="caution">
    <text evidence="2">The sequence shown here is derived from an EMBL/GenBank/DDBJ whole genome shotgun (WGS) entry which is preliminary data.</text>
</comment>
<evidence type="ECO:0000256" key="1">
    <source>
        <dbReference type="SAM" id="MobiDB-lite"/>
    </source>
</evidence>
<dbReference type="Proteomes" id="UP000450000">
    <property type="component" value="Unassembled WGS sequence"/>
</dbReference>
<feature type="compositionally biased region" description="Low complexity" evidence="1">
    <location>
        <begin position="88"/>
        <end position="103"/>
    </location>
</feature>
<evidence type="ECO:0008006" key="4">
    <source>
        <dbReference type="Google" id="ProtNLM"/>
    </source>
</evidence>